<evidence type="ECO:0000313" key="3">
    <source>
        <dbReference type="Proteomes" id="UP000053831"/>
    </source>
</evidence>
<sequence>MNLNLQSDSEFDPFSDSQETAAMEDGHLDAPFMEESSDIASAMPTHSPPAPPSPPSPPSAPFPTPSPAPPTALVASLQRLRSQSVGVHRHQFKVLSRIQEPESSDEKDNKFHSDPFDLEFRSRLQSTSGLAAFSQKHGLTPSSSRYTFGPNPELPHIDSFASRPMSGLGYHEWADFGHEIRIAMMGGDDTSTLRSNDSCYSGERTMVEGHHDP</sequence>
<dbReference type="Proteomes" id="UP000053831">
    <property type="component" value="Unassembled WGS sequence"/>
</dbReference>
<dbReference type="AlphaFoldDB" id="A0A0M8N1U0"/>
<evidence type="ECO:0000256" key="1">
    <source>
        <dbReference type="SAM" id="MobiDB-lite"/>
    </source>
</evidence>
<proteinExistence type="predicted"/>
<comment type="caution">
    <text evidence="2">The sequence shown here is derived from an EMBL/GenBank/DDBJ whole genome shotgun (WGS) entry which is preliminary data.</text>
</comment>
<reference evidence="2 3" key="1">
    <citation type="submission" date="2015-07" db="EMBL/GenBank/DDBJ databases">
        <title>The genome of the fungus Escovopsis weberi, a specialized disease agent of ant agriculture.</title>
        <authorList>
            <person name="de Man T.J."/>
            <person name="Stajich J.E."/>
            <person name="Kubicek C.P."/>
            <person name="Chenthamara K."/>
            <person name="Atanasova L."/>
            <person name="Druzhinina I.S."/>
            <person name="Birnbaum S."/>
            <person name="Barribeau S.M."/>
            <person name="Teiling C."/>
            <person name="Suen G."/>
            <person name="Currie C."/>
            <person name="Gerardo N.M."/>
        </authorList>
    </citation>
    <scope>NUCLEOTIDE SEQUENCE [LARGE SCALE GENOMIC DNA]</scope>
</reference>
<dbReference type="EMBL" id="LGSR01000022">
    <property type="protein sequence ID" value="KOS18200.1"/>
    <property type="molecule type" value="Genomic_DNA"/>
</dbReference>
<feature type="region of interest" description="Disordered" evidence="1">
    <location>
        <begin position="192"/>
        <end position="213"/>
    </location>
</feature>
<feature type="compositionally biased region" description="Pro residues" evidence="1">
    <location>
        <begin position="46"/>
        <end position="70"/>
    </location>
</feature>
<keyword evidence="3" id="KW-1185">Reference proteome</keyword>
<feature type="region of interest" description="Disordered" evidence="1">
    <location>
        <begin position="1"/>
        <end position="72"/>
    </location>
</feature>
<accession>A0A0M8N1U0</accession>
<protein>
    <submittedName>
        <fullName evidence="2">Uncharacterized protein</fullName>
    </submittedName>
</protein>
<gene>
    <name evidence="2" type="ORF">ESCO_002607</name>
</gene>
<name>A0A0M8N1U0_ESCWE</name>
<evidence type="ECO:0000313" key="2">
    <source>
        <dbReference type="EMBL" id="KOS18200.1"/>
    </source>
</evidence>
<organism evidence="2 3">
    <name type="scientific">Escovopsis weberi</name>
    <dbReference type="NCBI Taxonomy" id="150374"/>
    <lineage>
        <taxon>Eukaryota</taxon>
        <taxon>Fungi</taxon>
        <taxon>Dikarya</taxon>
        <taxon>Ascomycota</taxon>
        <taxon>Pezizomycotina</taxon>
        <taxon>Sordariomycetes</taxon>
        <taxon>Hypocreomycetidae</taxon>
        <taxon>Hypocreales</taxon>
        <taxon>Hypocreaceae</taxon>
        <taxon>Escovopsis</taxon>
    </lineage>
</organism>